<evidence type="ECO:0000259" key="3">
    <source>
        <dbReference type="Pfam" id="PF14331"/>
    </source>
</evidence>
<feature type="transmembrane region" description="Helical" evidence="2">
    <location>
        <begin position="6"/>
        <end position="30"/>
    </location>
</feature>
<name>A0A370N588_9BURK</name>
<feature type="transmembrane region" description="Helical" evidence="2">
    <location>
        <begin position="201"/>
        <end position="223"/>
    </location>
</feature>
<keyword evidence="2" id="KW-0472">Membrane</keyword>
<proteinExistence type="predicted"/>
<dbReference type="Pfam" id="PF14331">
    <property type="entry name" value="IcmF-related_N"/>
    <property type="match status" value="1"/>
</dbReference>
<gene>
    <name evidence="4" type="ORF">DLM46_20615</name>
</gene>
<feature type="domain" description="Type VI secretion system component TssM1 N-terminal" evidence="3">
    <location>
        <begin position="138"/>
        <end position="442"/>
    </location>
</feature>
<comment type="caution">
    <text evidence="4">The sequence shown here is derived from an EMBL/GenBank/DDBJ whole genome shotgun (WGS) entry which is preliminary data.</text>
</comment>
<sequence length="1414" mass="152443">MLTSDLFLLSLAVLIVVVCAVLGVVVYFAAHGAQNKTTGDRKIVRMRTDSLRNAFRQAVELVEGNIASRAERYNVPWILVLNEGDDPSPLPIAQSGVASVLSSEAATLAATQGIAWQFFDRGIVIDIKAAYLGSPDEDTDEKPWDEFLSLCRNYRPQRPFDSVVVTVPAAMLLAEDTDARLELVRHAKLAHRRLWLAQNRFAMRFALYVVVTGCESLAGFTSFARALPEPLRAGMLGWSSPYDLSVTYQASWVETAMTGIERAVSDASAELFTLDTGHLDAREILLLPARIAAIRSQLQLYVDELLRPSAYHEPFFFRGIYLTGDTSELSGAGVDENAPAGIDAMEAGFDPYGRGAEPYLTSGDDAGAGEAGTDHADQADAHPASGEVVRPREAGSLVNDLMLQPAFLRDLFEKKIFLEYGLTRPSRTQHLARPLVNRTLHWGTLTLLGGWGIGLAVATVQLNHRHAALAAALDDLRKNAQERASAEHGGQQLPADWYRSKALALIGVNDRLHAGTDWSIVMPGSWNVVDDLNERVRQRFEREFGEIVVTALEREMLERVGTLTGIASDPGTGQLIVGDDCAAPAAASADARGADSLAVEDAPTMRALQRYVGAVDQLDAALQAMQQLQRPSAANADALRLAVRYAFGAELQGNVAGSLPYFYRDPDRSDAYAADGAGGINLPIVQRALRCTFDKGAQQLDEAIFAGNPLLNAERAVVSHLGNLSVNDNKQADFTQLTGDYRAIASAIGTQQDLLASGKGGWMKQTQFVPGSIYDRTFARAAQSRLLGPDLVARVRSRSGNAYQAFRSELALRFGDGDAGIVWVDKEARYAVSPARLALRDGLLKLLNQPFMVVPRDLSLPSIPEGSTVTWDRAQLDQALALGEVRKHFLVEGLNAIPDTLRPVVEQALDVQFARLIVDQVAAAATVSPAQGEPDGAAFDAARSRLVKIRAALTDMEAVAQTADLDAVMSRDAMEHLRLVDDALMHAELYATRSAGAVSSGGTHAPVLAAFGIADPAQLGVYLDQQAARAATLGKQAAAYLSALSTADAAAPLAQRWQAIELDLGRYQLKNPNSSLLMLEQFVQTVAGDARGGDCIGRFPPRPSAGGAGDYFTSLHMRLYDSLLARCGQSYNAELRQQWDAFASTFNQYVAGHQPFGVPARLVGHSSAGSAAGAGSAQGAPADFAELGQTLRQYERASKILQQTRNGAVERAVGGSAAVREFADRFDPMAALLAPLYPANDGAPTGYDLRVDFRANRTGEIAANQVIDWTLRVGTQSVSMKDTPGTLHWEYGMPVTLVLRFAKDSPLTAINDPGQRAFSTDGRALTWQFADPWALFSFISQQRIADPFARERASGPLLRFEFPIGTVSAADLALLPKQARGQVFIRLTLSSPGSKTSLPWPGSFPTSAPEWNAL</sequence>
<keyword evidence="2" id="KW-1133">Transmembrane helix</keyword>
<reference evidence="5" key="1">
    <citation type="submission" date="2018-05" db="EMBL/GenBank/DDBJ databases">
        <authorList>
            <person name="Feng T."/>
        </authorList>
    </citation>
    <scope>NUCLEOTIDE SEQUENCE [LARGE SCALE GENOMIC DNA]</scope>
    <source>
        <strain evidence="5">S27</strain>
    </source>
</reference>
<keyword evidence="5" id="KW-1185">Reference proteome</keyword>
<organism evidence="4 5">
    <name type="scientific">Paraburkholderia lacunae</name>
    <dbReference type="NCBI Taxonomy" id="2211104"/>
    <lineage>
        <taxon>Bacteria</taxon>
        <taxon>Pseudomonadati</taxon>
        <taxon>Pseudomonadota</taxon>
        <taxon>Betaproteobacteria</taxon>
        <taxon>Burkholderiales</taxon>
        <taxon>Burkholderiaceae</taxon>
        <taxon>Paraburkholderia</taxon>
    </lineage>
</organism>
<dbReference type="PANTHER" id="PTHR36153">
    <property type="entry name" value="INNER MEMBRANE PROTEIN-RELATED"/>
    <property type="match status" value="1"/>
</dbReference>
<dbReference type="EMBL" id="QHKS01000013">
    <property type="protein sequence ID" value="RDK00762.1"/>
    <property type="molecule type" value="Genomic_DNA"/>
</dbReference>
<evidence type="ECO:0000313" key="5">
    <source>
        <dbReference type="Proteomes" id="UP000254875"/>
    </source>
</evidence>
<evidence type="ECO:0000313" key="4">
    <source>
        <dbReference type="EMBL" id="RDK00762.1"/>
    </source>
</evidence>
<feature type="region of interest" description="Disordered" evidence="1">
    <location>
        <begin position="360"/>
        <end position="387"/>
    </location>
</feature>
<accession>A0A370N588</accession>
<keyword evidence="2" id="KW-0812">Transmembrane</keyword>
<dbReference type="PANTHER" id="PTHR36153:SF1">
    <property type="entry name" value="TYPE VI SECRETION SYSTEM COMPONENT TSSM1"/>
    <property type="match status" value="1"/>
</dbReference>
<dbReference type="InterPro" id="IPR025743">
    <property type="entry name" value="TssM1_N"/>
</dbReference>
<protein>
    <submittedName>
        <fullName evidence="4">Type VI secretion protein IcmF</fullName>
    </submittedName>
</protein>
<dbReference type="RefSeq" id="WP_115103242.1">
    <property type="nucleotide sequence ID" value="NZ_QHKS01000013.1"/>
</dbReference>
<evidence type="ECO:0000256" key="1">
    <source>
        <dbReference type="SAM" id="MobiDB-lite"/>
    </source>
</evidence>
<dbReference type="Proteomes" id="UP000254875">
    <property type="component" value="Unassembled WGS sequence"/>
</dbReference>
<evidence type="ECO:0000256" key="2">
    <source>
        <dbReference type="SAM" id="Phobius"/>
    </source>
</evidence>
<dbReference type="OrthoDB" id="9758229at2"/>
<dbReference type="InterPro" id="IPR053156">
    <property type="entry name" value="T6SS_TssM-like"/>
</dbReference>